<dbReference type="InterPro" id="IPR013783">
    <property type="entry name" value="Ig-like_fold"/>
</dbReference>
<organism evidence="4 5">
    <name type="scientific">Halalkalibacter kiskunsagensis</name>
    <dbReference type="NCBI Taxonomy" id="1548599"/>
    <lineage>
        <taxon>Bacteria</taxon>
        <taxon>Bacillati</taxon>
        <taxon>Bacillota</taxon>
        <taxon>Bacilli</taxon>
        <taxon>Bacillales</taxon>
        <taxon>Bacillaceae</taxon>
        <taxon>Halalkalibacter</taxon>
    </lineage>
</organism>
<dbReference type="PROSITE" id="PS51257">
    <property type="entry name" value="PROKAR_LIPOPROTEIN"/>
    <property type="match status" value="1"/>
</dbReference>
<feature type="chain" id="PRO_5046870015" evidence="3">
    <location>
        <begin position="27"/>
        <end position="592"/>
    </location>
</feature>
<dbReference type="InterPro" id="IPR013780">
    <property type="entry name" value="Glyco_hydro_b"/>
</dbReference>
<dbReference type="CDD" id="cd14745">
    <property type="entry name" value="GH66"/>
    <property type="match status" value="1"/>
</dbReference>
<dbReference type="GO" id="GO:0016787">
    <property type="term" value="F:hydrolase activity"/>
    <property type="evidence" value="ECO:0007669"/>
    <property type="project" value="UniProtKB-KW"/>
</dbReference>
<evidence type="ECO:0000313" key="4">
    <source>
        <dbReference type="EMBL" id="MFC0469022.1"/>
    </source>
</evidence>
<accession>A0ABV6K7X8</accession>
<dbReference type="Gene3D" id="2.60.40.10">
    <property type="entry name" value="Immunoglobulins"/>
    <property type="match status" value="1"/>
</dbReference>
<evidence type="ECO:0000256" key="3">
    <source>
        <dbReference type="SAM" id="SignalP"/>
    </source>
</evidence>
<dbReference type="Gene3D" id="3.20.20.80">
    <property type="entry name" value="Glycosidases"/>
    <property type="match status" value="1"/>
</dbReference>
<proteinExistence type="inferred from homology"/>
<dbReference type="InterPro" id="IPR025092">
    <property type="entry name" value="Glyco_hydro_66"/>
</dbReference>
<dbReference type="EMBL" id="JBHLUX010000001">
    <property type="protein sequence ID" value="MFC0469022.1"/>
    <property type="molecule type" value="Genomic_DNA"/>
</dbReference>
<comment type="similarity">
    <text evidence="1">Belongs to the glycosyl hydrolase 66 family.</text>
</comment>
<feature type="signal peptide" evidence="3">
    <location>
        <begin position="1"/>
        <end position="26"/>
    </location>
</feature>
<keyword evidence="5" id="KW-1185">Reference proteome</keyword>
<dbReference type="Proteomes" id="UP001589838">
    <property type="component" value="Unassembled WGS sequence"/>
</dbReference>
<comment type="caution">
    <text evidence="4">The sequence shown here is derived from an EMBL/GenBank/DDBJ whole genome shotgun (WGS) entry which is preliminary data.</text>
</comment>
<keyword evidence="2 3" id="KW-0732">Signal</keyword>
<dbReference type="RefSeq" id="WP_335958158.1">
    <property type="nucleotide sequence ID" value="NZ_JAXBLX010000001.1"/>
</dbReference>
<evidence type="ECO:0000256" key="1">
    <source>
        <dbReference type="ARBA" id="ARBA00010837"/>
    </source>
</evidence>
<keyword evidence="4" id="KW-0378">Hydrolase</keyword>
<evidence type="ECO:0000256" key="2">
    <source>
        <dbReference type="ARBA" id="ARBA00022729"/>
    </source>
</evidence>
<sequence>MKNQKSLSFFLVLLCGMLVLVGCSQTEPPEPDEPSVIEHENWLGDISTDQAAYQPGEAVTFHLSLYEKMEKGSLVVRYQHLNDLVYEEEIPVSNKREITWEWTPNEEDFKGYMVEVSLVNKEKDEIDHLNIAVDVSSDWSKFPRYGYLADFHEMEDEEQRAVIKRLNRFHINGIQFYDWQDRHDDPLKMENGEVASTWNDIANREVSRQTVETYIDLAHEKNMKAMNYNLLFGANENYEEEGVKREWGIFKDPNQHEQDKHPLPDEWRELYLFDPSNVGWQEHIFEKEQEVFNHLAFDGWHVDQLGHRGQIWNAFGEEIELWETYPVFLENAKRALGVDLVLNAVSQYGQAEIAQSPVNFLYTETWEQPYYGDLKRIIDENWEFSNKELQTVLAAYMNYDLSHSPGQFNTPGVLFTDAVIFASGGAHIELGENMLANEYFPNKNLEIPDELNEQLITYYDFSVAYQNLLRDGVEEVEKEVYSNDISITSHIEIGSVWNFTKQKENKEILHFINFTEATSMEWKDKMGEQTEPEWIHDVPINVHSEQEVEKVWLASPDMDQGSAQELEFVQEGDQVLFTLPALKYWDMVVIEY</sequence>
<evidence type="ECO:0000313" key="5">
    <source>
        <dbReference type="Proteomes" id="UP001589838"/>
    </source>
</evidence>
<name>A0ABV6K7X8_9BACI</name>
<dbReference type="Gene3D" id="2.60.40.1180">
    <property type="entry name" value="Golgi alpha-mannosidase II"/>
    <property type="match status" value="1"/>
</dbReference>
<dbReference type="Pfam" id="PF13199">
    <property type="entry name" value="Glyco_hydro_66"/>
    <property type="match status" value="1"/>
</dbReference>
<gene>
    <name evidence="4" type="ORF">ACFFHM_00190</name>
</gene>
<protein>
    <submittedName>
        <fullName evidence="4">Glycoside hydrolase family 66 protein</fullName>
    </submittedName>
</protein>
<reference evidence="4 5" key="1">
    <citation type="submission" date="2024-09" db="EMBL/GenBank/DDBJ databases">
        <authorList>
            <person name="Sun Q."/>
            <person name="Mori K."/>
        </authorList>
    </citation>
    <scope>NUCLEOTIDE SEQUENCE [LARGE SCALE GENOMIC DNA]</scope>
    <source>
        <strain evidence="4 5">NCAIM B.02610</strain>
    </source>
</reference>